<feature type="transmembrane region" description="Helical" evidence="1">
    <location>
        <begin position="82"/>
        <end position="101"/>
    </location>
</feature>
<reference evidence="3" key="1">
    <citation type="journal article" date="2019" name="Int. J. Syst. Evol. Microbiol.">
        <title>The Global Catalogue of Microorganisms (GCM) 10K type strain sequencing project: providing services to taxonomists for standard genome sequencing and annotation.</title>
        <authorList>
            <consortium name="The Broad Institute Genomics Platform"/>
            <consortium name="The Broad Institute Genome Sequencing Center for Infectious Disease"/>
            <person name="Wu L."/>
            <person name="Ma J."/>
        </authorList>
    </citation>
    <scope>NUCLEOTIDE SEQUENCE [LARGE SCALE GENOMIC DNA]</scope>
    <source>
        <strain evidence="3">CCUG 55491</strain>
    </source>
</reference>
<dbReference type="Proteomes" id="UP001597090">
    <property type="component" value="Unassembled WGS sequence"/>
</dbReference>
<organism evidence="2 3">
    <name type="scientific">Lysobacter koreensis</name>
    <dbReference type="NCBI Taxonomy" id="266122"/>
    <lineage>
        <taxon>Bacteria</taxon>
        <taxon>Pseudomonadati</taxon>
        <taxon>Pseudomonadota</taxon>
        <taxon>Gammaproteobacteria</taxon>
        <taxon>Lysobacterales</taxon>
        <taxon>Lysobacteraceae</taxon>
        <taxon>Lysobacter</taxon>
    </lineage>
</organism>
<sequence length="115" mass="12478">ITIGAYTRRWVTSRPSNSSANAPNQRVSTLSKEVPVPFLFLFRRLGWLKLWQVVPMSAAMGGAISVALGFGHISAINTLQLVGYGALTGLVFWLVAFAGPWPDNSFKPNPFRGSA</sequence>
<keyword evidence="1" id="KW-0472">Membrane</keyword>
<evidence type="ECO:0000313" key="3">
    <source>
        <dbReference type="Proteomes" id="UP001597090"/>
    </source>
</evidence>
<protein>
    <submittedName>
        <fullName evidence="2">Uncharacterized protein</fullName>
    </submittedName>
</protein>
<accession>A0ABW2YRC9</accession>
<feature type="non-terminal residue" evidence="2">
    <location>
        <position position="1"/>
    </location>
</feature>
<dbReference type="RefSeq" id="WP_386813493.1">
    <property type="nucleotide sequence ID" value="NZ_JBHTIH010000008.1"/>
</dbReference>
<keyword evidence="3" id="KW-1185">Reference proteome</keyword>
<proteinExistence type="predicted"/>
<evidence type="ECO:0000256" key="1">
    <source>
        <dbReference type="SAM" id="Phobius"/>
    </source>
</evidence>
<feature type="transmembrane region" description="Helical" evidence="1">
    <location>
        <begin position="50"/>
        <end position="70"/>
    </location>
</feature>
<dbReference type="EMBL" id="JBHTIH010000008">
    <property type="protein sequence ID" value="MFD0740339.1"/>
    <property type="molecule type" value="Genomic_DNA"/>
</dbReference>
<evidence type="ECO:0000313" key="2">
    <source>
        <dbReference type="EMBL" id="MFD0740339.1"/>
    </source>
</evidence>
<keyword evidence="1" id="KW-1133">Transmembrane helix</keyword>
<gene>
    <name evidence="2" type="ORF">ACFQZQ_13725</name>
</gene>
<comment type="caution">
    <text evidence="2">The sequence shown here is derived from an EMBL/GenBank/DDBJ whole genome shotgun (WGS) entry which is preliminary data.</text>
</comment>
<keyword evidence="1" id="KW-0812">Transmembrane</keyword>
<name>A0ABW2YRC9_9GAMM</name>